<keyword evidence="4 6" id="KW-1133">Transmembrane helix</keyword>
<evidence type="ECO:0000313" key="8">
    <source>
        <dbReference type="Proteomes" id="UP001608902"/>
    </source>
</evidence>
<feature type="transmembrane region" description="Helical" evidence="6">
    <location>
        <begin position="32"/>
        <end position="52"/>
    </location>
</feature>
<proteinExistence type="inferred from homology"/>
<evidence type="ECO:0000256" key="3">
    <source>
        <dbReference type="ARBA" id="ARBA00022692"/>
    </source>
</evidence>
<comment type="similarity">
    <text evidence="2">Belongs to the LIMR family.</text>
</comment>
<dbReference type="GO" id="GO:0016020">
    <property type="term" value="C:membrane"/>
    <property type="evidence" value="ECO:0007669"/>
    <property type="project" value="UniProtKB-SubCell"/>
</dbReference>
<gene>
    <name evidence="7" type="ORF">AB6A40_006800</name>
</gene>
<feature type="transmembrane region" description="Helical" evidence="6">
    <location>
        <begin position="142"/>
        <end position="161"/>
    </location>
</feature>
<evidence type="ECO:0000256" key="2">
    <source>
        <dbReference type="ARBA" id="ARBA00010487"/>
    </source>
</evidence>
<organism evidence="7 8">
    <name type="scientific">Gnathostoma spinigerum</name>
    <dbReference type="NCBI Taxonomy" id="75299"/>
    <lineage>
        <taxon>Eukaryota</taxon>
        <taxon>Metazoa</taxon>
        <taxon>Ecdysozoa</taxon>
        <taxon>Nematoda</taxon>
        <taxon>Chromadorea</taxon>
        <taxon>Rhabditida</taxon>
        <taxon>Spirurina</taxon>
        <taxon>Gnathostomatomorpha</taxon>
        <taxon>Gnathostomatoidea</taxon>
        <taxon>Gnathostomatidae</taxon>
        <taxon>Gnathostoma</taxon>
    </lineage>
</organism>
<dbReference type="InterPro" id="IPR006876">
    <property type="entry name" value="LMBR1-like_membr_prot"/>
</dbReference>
<evidence type="ECO:0000256" key="1">
    <source>
        <dbReference type="ARBA" id="ARBA00004141"/>
    </source>
</evidence>
<name>A0ABD6EK05_9BILA</name>
<reference evidence="7 8" key="1">
    <citation type="submission" date="2024-08" db="EMBL/GenBank/DDBJ databases">
        <title>Gnathostoma spinigerum genome.</title>
        <authorList>
            <person name="Gonzalez-Bertolin B."/>
            <person name="Monzon S."/>
            <person name="Zaballos A."/>
            <person name="Jimenez P."/>
            <person name="Dekumyoy P."/>
            <person name="Varona S."/>
            <person name="Cuesta I."/>
            <person name="Sumanam S."/>
            <person name="Adisakwattana P."/>
            <person name="Gasser R.B."/>
            <person name="Hernandez-Gonzalez A."/>
            <person name="Young N.D."/>
            <person name="Perteguer M.J."/>
        </authorList>
    </citation>
    <scope>NUCLEOTIDE SEQUENCE [LARGE SCALE GENOMIC DNA]</scope>
    <source>
        <strain evidence="7">AL3</strain>
        <tissue evidence="7">Liver</tissue>
    </source>
</reference>
<keyword evidence="8" id="KW-1185">Reference proteome</keyword>
<protein>
    <submittedName>
        <fullName evidence="7">Uncharacterized protein</fullName>
    </submittedName>
</protein>
<sequence length="318" mass="36076">MSVVQLFCDLVIVFVLTVFLLNKYGDWRKQHALVTISTFIGWYFSFLIIFVLPLDVSNTFHHGCLLAANGMTNLSASNDSPSLSCIGKNEFIDNRILLSMWRIVYWTAQILTWIVLPLMQSYVRAGEFSTFGKLRSAVYNNLVYYGMYLIIFFFLMVYAAFKGVSLNAEHLKIILISASNTWGLFLLVVLLGYGLVEVPRHLLHMSNKGYLLSRVYFDIDCLSAEKNDAEDAVSDVYREANAVRELLRDNRLLSEHCDTIMSKFSPDVIESISSSHTSGSSLSFGDLDINYISNEAYLVNFPNIFLQSMHIVINIGRS</sequence>
<dbReference type="PANTHER" id="PTHR21355:SF0">
    <property type="entry name" value="G-PROTEIN COUPLED RECEPTOR-ASSOCIATED PROTEIN LMBRD2"/>
    <property type="match status" value="1"/>
</dbReference>
<evidence type="ECO:0000256" key="5">
    <source>
        <dbReference type="ARBA" id="ARBA00023136"/>
    </source>
</evidence>
<dbReference type="InterPro" id="IPR051584">
    <property type="entry name" value="GPCR-associated_LMBR1"/>
</dbReference>
<accession>A0ABD6EK05</accession>
<keyword evidence="3 6" id="KW-0812">Transmembrane</keyword>
<feature type="transmembrane region" description="Helical" evidence="6">
    <location>
        <begin position="103"/>
        <end position="122"/>
    </location>
</feature>
<evidence type="ECO:0000256" key="6">
    <source>
        <dbReference type="SAM" id="Phobius"/>
    </source>
</evidence>
<dbReference type="Proteomes" id="UP001608902">
    <property type="component" value="Unassembled WGS sequence"/>
</dbReference>
<comment type="caution">
    <text evidence="7">The sequence shown here is derived from an EMBL/GenBank/DDBJ whole genome shotgun (WGS) entry which is preliminary data.</text>
</comment>
<dbReference type="PANTHER" id="PTHR21355">
    <property type="entry name" value="G-PROTEIN COUPLED RECEPTOR-ASSOCIATED PROTEIN LMBRD2"/>
    <property type="match status" value="1"/>
</dbReference>
<comment type="subcellular location">
    <subcellularLocation>
        <location evidence="1">Membrane</location>
        <topology evidence="1">Multi-pass membrane protein</topology>
    </subcellularLocation>
</comment>
<evidence type="ECO:0000256" key="4">
    <source>
        <dbReference type="ARBA" id="ARBA00022989"/>
    </source>
</evidence>
<feature type="transmembrane region" description="Helical" evidence="6">
    <location>
        <begin position="173"/>
        <end position="196"/>
    </location>
</feature>
<dbReference type="Pfam" id="PF04791">
    <property type="entry name" value="LMBR1"/>
    <property type="match status" value="1"/>
</dbReference>
<feature type="transmembrane region" description="Helical" evidence="6">
    <location>
        <begin position="6"/>
        <end position="25"/>
    </location>
</feature>
<keyword evidence="5 6" id="KW-0472">Membrane</keyword>
<dbReference type="EMBL" id="JBGFUD010005057">
    <property type="protein sequence ID" value="MFH4980091.1"/>
    <property type="molecule type" value="Genomic_DNA"/>
</dbReference>
<evidence type="ECO:0000313" key="7">
    <source>
        <dbReference type="EMBL" id="MFH4980091.1"/>
    </source>
</evidence>
<dbReference type="AlphaFoldDB" id="A0ABD6EK05"/>